<dbReference type="InterPro" id="IPR011006">
    <property type="entry name" value="CheY-like_superfamily"/>
</dbReference>
<dbReference type="CDD" id="cd06170">
    <property type="entry name" value="LuxR_C_like"/>
    <property type="match status" value="1"/>
</dbReference>
<dbReference type="CDD" id="cd17535">
    <property type="entry name" value="REC_NarL-like"/>
    <property type="match status" value="1"/>
</dbReference>
<dbReference type="InterPro" id="IPR001789">
    <property type="entry name" value="Sig_transdc_resp-reg_receiver"/>
</dbReference>
<feature type="modified residue" description="4-aspartylphosphate" evidence="5">
    <location>
        <position position="53"/>
    </location>
</feature>
<keyword evidence="2" id="KW-0805">Transcription regulation</keyword>
<reference evidence="9" key="1">
    <citation type="submission" date="2015-04" db="EMBL/GenBank/DDBJ databases">
        <authorList>
            <person name="Schardt J."/>
            <person name="Mueller-Herbst S."/>
            <person name="Scherer S."/>
            <person name="Huptas C."/>
        </authorList>
    </citation>
    <scope>NUCLEOTIDE SEQUENCE [LARGE SCALE GENOMIC DNA]</scope>
    <source>
        <strain evidence="9">Kiel-L1</strain>
    </source>
</reference>
<dbReference type="PRINTS" id="PR00038">
    <property type="entry name" value="HTHLUXR"/>
</dbReference>
<dbReference type="Pfam" id="PF00196">
    <property type="entry name" value="GerE"/>
    <property type="match status" value="1"/>
</dbReference>
<dbReference type="InterPro" id="IPR039420">
    <property type="entry name" value="WalR-like"/>
</dbReference>
<dbReference type="PANTHER" id="PTHR43214">
    <property type="entry name" value="TWO-COMPONENT RESPONSE REGULATOR"/>
    <property type="match status" value="1"/>
</dbReference>
<dbReference type="GO" id="GO:0000160">
    <property type="term" value="P:phosphorelay signal transduction system"/>
    <property type="evidence" value="ECO:0007669"/>
    <property type="project" value="InterPro"/>
</dbReference>
<keyword evidence="9" id="KW-1185">Reference proteome</keyword>
<evidence type="ECO:0000313" key="9">
    <source>
        <dbReference type="Proteomes" id="UP000257055"/>
    </source>
</evidence>
<dbReference type="SUPFAM" id="SSF46894">
    <property type="entry name" value="C-terminal effector domain of the bipartite response regulators"/>
    <property type="match status" value="1"/>
</dbReference>
<evidence type="ECO:0000256" key="5">
    <source>
        <dbReference type="PROSITE-ProRule" id="PRU00169"/>
    </source>
</evidence>
<keyword evidence="1 5" id="KW-0597">Phosphoprotein</keyword>
<dbReference type="GO" id="GO:0003677">
    <property type="term" value="F:DNA binding"/>
    <property type="evidence" value="ECO:0007669"/>
    <property type="project" value="UniProtKB-KW"/>
</dbReference>
<dbReference type="GO" id="GO:0006355">
    <property type="term" value="P:regulation of DNA-templated transcription"/>
    <property type="evidence" value="ECO:0007669"/>
    <property type="project" value="InterPro"/>
</dbReference>
<evidence type="ECO:0000259" key="7">
    <source>
        <dbReference type="PROSITE" id="PS50110"/>
    </source>
</evidence>
<keyword evidence="4" id="KW-0804">Transcription</keyword>
<proteinExistence type="predicted"/>
<dbReference type="PROSITE" id="PS00622">
    <property type="entry name" value="HTH_LUXR_1"/>
    <property type="match status" value="1"/>
</dbReference>
<evidence type="ECO:0000313" key="8">
    <source>
        <dbReference type="EMBL" id="RDX01549.1"/>
    </source>
</evidence>
<organism evidence="8 9">
    <name type="scientific">Listeria kieliensis</name>
    <dbReference type="NCBI Taxonomy" id="1621700"/>
    <lineage>
        <taxon>Bacteria</taxon>
        <taxon>Bacillati</taxon>
        <taxon>Bacillota</taxon>
        <taxon>Bacilli</taxon>
        <taxon>Bacillales</taxon>
        <taxon>Listeriaceae</taxon>
        <taxon>Listeria</taxon>
    </lineage>
</organism>
<comment type="caution">
    <text evidence="8">The sequence shown here is derived from an EMBL/GenBank/DDBJ whole genome shotgun (WGS) entry which is preliminary data.</text>
</comment>
<sequence length="215" mass="24368">MRIMVVDDHVVVRRGLSYIINAQSDMQVVCDAADGLEAMMKLEQNEIDVILMDLSMPPGENGLVTTKKIKELDKKVKVLIMTMHDDEEYLFRALKIGASGYLLKNAYDEEMLEAIRAVYAGGVYIHPSVAPALVREFLTKNEIDEKINSYELLSKREQEILPLIALGYGNKEIAEKLFVSVKTVEAHKTSIMHKLGFEKRTDLVHYAIKKNLIDL</sequence>
<dbReference type="PROSITE" id="PS50043">
    <property type="entry name" value="HTH_LUXR_2"/>
    <property type="match status" value="1"/>
</dbReference>
<evidence type="ECO:0000259" key="6">
    <source>
        <dbReference type="PROSITE" id="PS50043"/>
    </source>
</evidence>
<dbReference type="InterPro" id="IPR016032">
    <property type="entry name" value="Sig_transdc_resp-reg_C-effctor"/>
</dbReference>
<gene>
    <name evidence="8" type="ORF">UR08_09990</name>
</gene>
<dbReference type="SUPFAM" id="SSF52172">
    <property type="entry name" value="CheY-like"/>
    <property type="match status" value="1"/>
</dbReference>
<feature type="domain" description="HTH luxR-type" evidence="6">
    <location>
        <begin position="146"/>
        <end position="211"/>
    </location>
</feature>
<evidence type="ECO:0000256" key="3">
    <source>
        <dbReference type="ARBA" id="ARBA00023125"/>
    </source>
</evidence>
<dbReference type="InterPro" id="IPR000792">
    <property type="entry name" value="Tscrpt_reg_LuxR_C"/>
</dbReference>
<dbReference type="SMART" id="SM00421">
    <property type="entry name" value="HTH_LUXR"/>
    <property type="match status" value="1"/>
</dbReference>
<evidence type="ECO:0000256" key="4">
    <source>
        <dbReference type="ARBA" id="ARBA00023163"/>
    </source>
</evidence>
<evidence type="ECO:0000256" key="1">
    <source>
        <dbReference type="ARBA" id="ARBA00022553"/>
    </source>
</evidence>
<feature type="domain" description="Response regulatory" evidence="7">
    <location>
        <begin position="2"/>
        <end position="119"/>
    </location>
</feature>
<accession>A0A3D8TSP6</accession>
<dbReference type="Proteomes" id="UP000257055">
    <property type="component" value="Unassembled WGS sequence"/>
</dbReference>
<protein>
    <submittedName>
        <fullName evidence="8">LuxR family transcriptional regulator</fullName>
    </submittedName>
</protein>
<dbReference type="Pfam" id="PF00072">
    <property type="entry name" value="Response_reg"/>
    <property type="match status" value="1"/>
</dbReference>
<dbReference type="PROSITE" id="PS50110">
    <property type="entry name" value="RESPONSE_REGULATORY"/>
    <property type="match status" value="1"/>
</dbReference>
<name>A0A3D8TSP6_9LIST</name>
<dbReference type="Gene3D" id="3.40.50.2300">
    <property type="match status" value="1"/>
</dbReference>
<dbReference type="InterPro" id="IPR058245">
    <property type="entry name" value="NreC/VraR/RcsB-like_REC"/>
</dbReference>
<evidence type="ECO:0000256" key="2">
    <source>
        <dbReference type="ARBA" id="ARBA00023015"/>
    </source>
</evidence>
<dbReference type="AlphaFoldDB" id="A0A3D8TSP6"/>
<dbReference type="EMBL" id="LARY01000002">
    <property type="protein sequence ID" value="RDX01549.1"/>
    <property type="molecule type" value="Genomic_DNA"/>
</dbReference>
<keyword evidence="3" id="KW-0238">DNA-binding</keyword>
<dbReference type="SMART" id="SM00448">
    <property type="entry name" value="REC"/>
    <property type="match status" value="1"/>
</dbReference>
<dbReference type="PANTHER" id="PTHR43214:SF37">
    <property type="entry name" value="TRANSCRIPTIONAL REGULATORY PROTEIN YDFI"/>
    <property type="match status" value="1"/>
</dbReference>